<reference evidence="1" key="1">
    <citation type="submission" date="2023-04" db="EMBL/GenBank/DDBJ databases">
        <title>Complete genome sequence of a phthalic acid esters degrading bacterial strain.</title>
        <authorList>
            <person name="Weng L."/>
            <person name="Jia Y."/>
            <person name="Ren L."/>
        </authorList>
    </citation>
    <scope>NUCLEOTIDE SEQUENCE</scope>
    <source>
        <strain evidence="1">RL-LY01</strain>
    </source>
</reference>
<evidence type="ECO:0000313" key="1">
    <source>
        <dbReference type="EMBL" id="WFP24134.1"/>
    </source>
</evidence>
<dbReference type="Proteomes" id="UP001213504">
    <property type="component" value="Chromosome"/>
</dbReference>
<organism evidence="1 2">
    <name type="scientific">Gordonia hongkongensis</name>
    <dbReference type="NCBI Taxonomy" id="1701090"/>
    <lineage>
        <taxon>Bacteria</taxon>
        <taxon>Bacillati</taxon>
        <taxon>Actinomycetota</taxon>
        <taxon>Actinomycetes</taxon>
        <taxon>Mycobacteriales</taxon>
        <taxon>Gordoniaceae</taxon>
        <taxon>Gordonia</taxon>
    </lineage>
</organism>
<dbReference type="EMBL" id="CP121270">
    <property type="protein sequence ID" value="WFP24134.1"/>
    <property type="molecule type" value="Genomic_DNA"/>
</dbReference>
<evidence type="ECO:0000313" key="2">
    <source>
        <dbReference type="Proteomes" id="UP001213504"/>
    </source>
</evidence>
<dbReference type="RefSeq" id="WP_231742476.1">
    <property type="nucleotide sequence ID" value="NZ_CBDRNE010000004.1"/>
</dbReference>
<gene>
    <name evidence="1" type="ORF">P9A14_18660</name>
</gene>
<protein>
    <submittedName>
        <fullName evidence="1">Uncharacterized protein</fullName>
    </submittedName>
</protein>
<name>A0AAX3T4W8_9ACTN</name>
<dbReference type="AlphaFoldDB" id="A0AAX3T4W8"/>
<sequence length="206" mass="22954">MLRFCADVSAADWITRSRDATDDVASGQAWKALALFGPPEFEAYARVRFIPDPDRPHQSVPSEDFTEPAYEGYEHAIVARTCRALAAATRSSDECYFAIWAGYSGVVSPIPGGPRMYIPNRGYHVYVGTLSDLKAWEEPLTHETPAMFHDPPAFVWPADHAWCLASDTDPHWAGIGANTATIRDLTLRNDIDVVTADRYGRQPFYD</sequence>
<proteinExistence type="predicted"/>
<accession>A0AAX3T4W8</accession>